<dbReference type="STRING" id="1122149.FD44_GL001569"/>
<feature type="transmembrane region" description="Helical" evidence="6">
    <location>
        <begin position="228"/>
        <end position="255"/>
    </location>
</feature>
<comment type="caution">
    <text evidence="7">The sequence shown here is derived from an EMBL/GenBank/DDBJ whole genome shotgun (WGS) entry which is preliminary data.</text>
</comment>
<evidence type="ECO:0000256" key="6">
    <source>
        <dbReference type="RuleBase" id="RU363042"/>
    </source>
</evidence>
<keyword evidence="6" id="KW-0808">Transferase</keyword>
<evidence type="ECO:0000256" key="2">
    <source>
        <dbReference type="ARBA" id="ARBA00022475"/>
    </source>
</evidence>
<dbReference type="RefSeq" id="WP_010619690.1">
    <property type="nucleotide sequence ID" value="NZ_CP042371.1"/>
</dbReference>
<dbReference type="NCBIfam" id="TIGR00374">
    <property type="entry name" value="flippase-like domain"/>
    <property type="match status" value="1"/>
</dbReference>
<protein>
    <recommendedName>
        <fullName evidence="6">Phosphatidylglycerol lysyltransferase</fullName>
        <ecNumber evidence="6">2.3.2.3</ecNumber>
    </recommendedName>
    <alternativeName>
        <fullName evidence="6">Lysylphosphatidylglycerol synthase</fullName>
    </alternativeName>
</protein>
<dbReference type="GO" id="GO:0005886">
    <property type="term" value="C:plasma membrane"/>
    <property type="evidence" value="ECO:0007669"/>
    <property type="project" value="UniProtKB-SubCell"/>
</dbReference>
<dbReference type="GO" id="GO:0006629">
    <property type="term" value="P:lipid metabolic process"/>
    <property type="evidence" value="ECO:0007669"/>
    <property type="project" value="UniProtKB-KW"/>
</dbReference>
<name>A0A4R5NCN8_9LACO</name>
<dbReference type="GO" id="GO:0050071">
    <property type="term" value="F:phosphatidylglycerol lysyltransferase activity"/>
    <property type="evidence" value="ECO:0007669"/>
    <property type="project" value="UniProtKB-EC"/>
</dbReference>
<accession>A0A4R5NCN8</accession>
<evidence type="ECO:0000313" key="8">
    <source>
        <dbReference type="Proteomes" id="UP000294854"/>
    </source>
</evidence>
<comment type="catalytic activity">
    <reaction evidence="6">
        <text>L-lysyl-tRNA(Lys) + a 1,2-diacyl-sn-glycero-3-phospho-(1'-sn-glycerol) = a 1,2-diacyl-sn-glycero-3-phospho-1'-(3'-O-L-lysyl)-sn-glycerol + tRNA(Lys)</text>
        <dbReference type="Rhea" id="RHEA:10668"/>
        <dbReference type="Rhea" id="RHEA-COMP:9696"/>
        <dbReference type="Rhea" id="RHEA-COMP:9697"/>
        <dbReference type="ChEBI" id="CHEBI:64716"/>
        <dbReference type="ChEBI" id="CHEBI:75792"/>
        <dbReference type="ChEBI" id="CHEBI:78442"/>
        <dbReference type="ChEBI" id="CHEBI:78529"/>
        <dbReference type="EC" id="2.3.2.3"/>
    </reaction>
</comment>
<evidence type="ECO:0000256" key="5">
    <source>
        <dbReference type="ARBA" id="ARBA00023136"/>
    </source>
</evidence>
<dbReference type="Proteomes" id="UP000294854">
    <property type="component" value="Unassembled WGS sequence"/>
</dbReference>
<feature type="transmembrane region" description="Helical" evidence="6">
    <location>
        <begin position="152"/>
        <end position="177"/>
    </location>
</feature>
<dbReference type="EMBL" id="PUFO01000109">
    <property type="protein sequence ID" value="TDG70857.1"/>
    <property type="molecule type" value="Genomic_DNA"/>
</dbReference>
<keyword evidence="6" id="KW-0046">Antibiotic resistance</keyword>
<feature type="transmembrane region" description="Helical" evidence="6">
    <location>
        <begin position="305"/>
        <end position="330"/>
    </location>
</feature>
<keyword evidence="4 6" id="KW-1133">Transmembrane helix</keyword>
<keyword evidence="2" id="KW-1003">Cell membrane</keyword>
<evidence type="ECO:0000313" key="7">
    <source>
        <dbReference type="EMBL" id="TDG70857.1"/>
    </source>
</evidence>
<dbReference type="Pfam" id="PF03706">
    <property type="entry name" value="LPG_synthase_TM"/>
    <property type="match status" value="1"/>
</dbReference>
<dbReference type="OrthoDB" id="9810654at2"/>
<keyword evidence="8" id="KW-1185">Reference proteome</keyword>
<evidence type="ECO:0000256" key="1">
    <source>
        <dbReference type="ARBA" id="ARBA00004651"/>
    </source>
</evidence>
<gene>
    <name evidence="6" type="primary">mprF</name>
    <name evidence="7" type="ORF">C5L31_001634</name>
</gene>
<evidence type="ECO:0000256" key="3">
    <source>
        <dbReference type="ARBA" id="ARBA00022692"/>
    </source>
</evidence>
<sequence>MTRRNKIVVAIMFLFGLLVIGLSLRDVDFKTLMHDLVNISPYWMFVAVICICLYIGIEGYIVKVFMDDRLEGFTFKDALRIPMIEQLFNGITPFSSGGQPAQLFAMLQTGVDGGRASSVLLMKFVVFQGLIVINFLISLIIGFHYLASKLSYLSLFVILGFLIHLAVIIGLLLIMYWPSFTKRLIRILLVPVKWFSKDDKYQEQQKKFDSKIDTFYLESVRIAHRWPLLLKVIGLTFLQLFFYYLIPYFIMLALGYSQVNILMVTSLHVLIVMVISLFPIPGGAGGAEFSFEALFASFIPSHSKLVLAMILWRLLTYYFGMISGLVAMWIKPNKVQENNSDK</sequence>
<feature type="transmembrane region" description="Helical" evidence="6">
    <location>
        <begin position="261"/>
        <end position="284"/>
    </location>
</feature>
<comment type="function">
    <text evidence="6">Catalyzes the transfer of a lysyl group from L-lysyl-tRNA(Lys) to membrane-bound phosphatidylglycerol (PG), which produces lysylphosphatidylglycerol (LPG), a major component of the bacterial membrane with a positive net charge. LPG synthesis contributes to bacterial virulence as it is involved in the resistance mechanism against cationic antimicrobial peptides (CAMP) produces by the host's immune system (defensins, cathelicidins) and by the competing microorganisms.</text>
</comment>
<proteinExistence type="inferred from homology"/>
<dbReference type="InterPro" id="IPR022791">
    <property type="entry name" value="L-PG_synthase/AglD"/>
</dbReference>
<dbReference type="AlphaFoldDB" id="A0A4R5NCN8"/>
<comment type="subcellular location">
    <subcellularLocation>
        <location evidence="1 6">Cell membrane</location>
        <topology evidence="1 6">Multi-pass membrane protein</topology>
    </subcellularLocation>
</comment>
<keyword evidence="6" id="KW-0443">Lipid metabolism</keyword>
<organism evidence="7 8">
    <name type="scientific">Secundilactobacillus malefermentans</name>
    <dbReference type="NCBI Taxonomy" id="176292"/>
    <lineage>
        <taxon>Bacteria</taxon>
        <taxon>Bacillati</taxon>
        <taxon>Bacillota</taxon>
        <taxon>Bacilli</taxon>
        <taxon>Lactobacillales</taxon>
        <taxon>Lactobacillaceae</taxon>
        <taxon>Secundilactobacillus</taxon>
    </lineage>
</organism>
<feature type="transmembrane region" description="Helical" evidence="6">
    <location>
        <begin position="124"/>
        <end position="146"/>
    </location>
</feature>
<dbReference type="PANTHER" id="PTHR37693">
    <property type="entry name" value="PHOSPHATIDYLGLYCEROL LYSYLTRANSFERASE"/>
    <property type="match status" value="1"/>
</dbReference>
<comment type="similarity">
    <text evidence="6">Belongs to the LPG synthase family.</text>
</comment>
<dbReference type="EC" id="2.3.2.3" evidence="6"/>
<keyword evidence="3 6" id="KW-0812">Transmembrane</keyword>
<evidence type="ECO:0000256" key="4">
    <source>
        <dbReference type="ARBA" id="ARBA00022989"/>
    </source>
</evidence>
<reference evidence="7 8" key="1">
    <citation type="journal article" date="2019" name="Appl. Microbiol. Biotechnol.">
        <title>Uncovering carbohydrate metabolism through a genotype-phenotype association study of 56 lactic acid bacteria genomes.</title>
        <authorList>
            <person name="Buron-Moles G."/>
            <person name="Chailyan A."/>
            <person name="Dolejs I."/>
            <person name="Forster J."/>
            <person name="Miks M.H."/>
        </authorList>
    </citation>
    <scope>NUCLEOTIDE SEQUENCE [LARGE SCALE GENOMIC DNA]</scope>
    <source>
        <strain evidence="7 8">ATCC 49373</strain>
    </source>
</reference>
<dbReference type="GO" id="GO:0046677">
    <property type="term" value="P:response to antibiotic"/>
    <property type="evidence" value="ECO:0007669"/>
    <property type="project" value="UniProtKB-KW"/>
</dbReference>
<dbReference type="PANTHER" id="PTHR37693:SF1">
    <property type="entry name" value="INTEGRAL MEMBRANE PROTEIN"/>
    <property type="match status" value="1"/>
</dbReference>
<feature type="transmembrane region" description="Helical" evidence="6">
    <location>
        <begin position="41"/>
        <end position="62"/>
    </location>
</feature>
<keyword evidence="5 6" id="KW-0472">Membrane</keyword>